<reference evidence="2 3" key="1">
    <citation type="submission" date="2017-08" db="EMBL/GenBank/DDBJ databases">
        <title>Harnessing the power of phylogenomics to disentangle the directionality and signatures of interkingdom host jumping in the parasitic fungal genus Tolypocladium.</title>
        <authorList>
            <person name="Quandt C.A."/>
            <person name="Patterson W."/>
            <person name="Spatafora J.W."/>
        </authorList>
    </citation>
    <scope>NUCLEOTIDE SEQUENCE [LARGE SCALE GENOMIC DNA]</scope>
    <source>
        <strain evidence="2 3">CBS 113982</strain>
    </source>
</reference>
<sequence length="294" mass="31765">MPPPRLPPALQVFPTLRRFPELRPRRQAEVPIGCGAGAVDAHAAQQSVLHLYHDLGVLVFAGATPRQTRRIGDVVRQVVAWGGPGGAAASMDGEHGGGRRTREGRMGKGDLLEAADARRAGVIKPEALLRMATARFREMLETQTSEVQRPALQTVHMRETQAMIPGSPPPNGTVLQTASGPRHLPVDSFTSIRIDRTHGRASGEARFFTAGTGAYVGAARVDYEMVLRDEAGRAMEPDWGHGKPGQPRAADGELATGGRAEVLDKVLRPLWQLEREVWAERAPEVLRSGVDGVE</sequence>
<gene>
    <name evidence="2" type="ORF">TCAP_02668</name>
</gene>
<dbReference type="EMBL" id="NRSZ01000409">
    <property type="protein sequence ID" value="PNY27397.1"/>
    <property type="molecule type" value="Genomic_DNA"/>
</dbReference>
<proteinExistence type="predicted"/>
<feature type="compositionally biased region" description="Basic and acidic residues" evidence="1">
    <location>
        <begin position="92"/>
        <end position="105"/>
    </location>
</feature>
<comment type="caution">
    <text evidence="2">The sequence shown here is derived from an EMBL/GenBank/DDBJ whole genome shotgun (WGS) entry which is preliminary data.</text>
</comment>
<protein>
    <submittedName>
        <fullName evidence="2">Uncharacterized protein</fullName>
    </submittedName>
</protein>
<keyword evidence="3" id="KW-1185">Reference proteome</keyword>
<name>A0A2K3QIM9_9HYPO</name>
<dbReference type="Proteomes" id="UP000236621">
    <property type="component" value="Unassembled WGS sequence"/>
</dbReference>
<evidence type="ECO:0000256" key="1">
    <source>
        <dbReference type="SAM" id="MobiDB-lite"/>
    </source>
</evidence>
<organism evidence="2 3">
    <name type="scientific">Tolypocladium capitatum</name>
    <dbReference type="NCBI Taxonomy" id="45235"/>
    <lineage>
        <taxon>Eukaryota</taxon>
        <taxon>Fungi</taxon>
        <taxon>Dikarya</taxon>
        <taxon>Ascomycota</taxon>
        <taxon>Pezizomycotina</taxon>
        <taxon>Sordariomycetes</taxon>
        <taxon>Hypocreomycetidae</taxon>
        <taxon>Hypocreales</taxon>
        <taxon>Ophiocordycipitaceae</taxon>
        <taxon>Tolypocladium</taxon>
    </lineage>
</organism>
<feature type="region of interest" description="Disordered" evidence="1">
    <location>
        <begin position="86"/>
        <end position="105"/>
    </location>
</feature>
<evidence type="ECO:0000313" key="3">
    <source>
        <dbReference type="Proteomes" id="UP000236621"/>
    </source>
</evidence>
<evidence type="ECO:0000313" key="2">
    <source>
        <dbReference type="EMBL" id="PNY27397.1"/>
    </source>
</evidence>
<dbReference type="OrthoDB" id="4867305at2759"/>
<dbReference type="AlphaFoldDB" id="A0A2K3QIM9"/>
<accession>A0A2K3QIM9</accession>